<dbReference type="PRINTS" id="PR02008">
    <property type="entry name" value="RCMTFAMILY"/>
</dbReference>
<name>A0AAJ1U869_9RHOB</name>
<dbReference type="PANTHER" id="PTHR22807">
    <property type="entry name" value="NOP2 YEAST -RELATED NOL1/NOP2/FMU SUN DOMAIN-CONTAINING"/>
    <property type="match status" value="1"/>
</dbReference>
<protein>
    <submittedName>
        <fullName evidence="7">RsmB/NOP family class I SAM-dependent RNA methyltransferase</fullName>
    </submittedName>
</protein>
<keyword evidence="4 5" id="KW-0694">RNA-binding</keyword>
<dbReference type="Gene3D" id="3.40.50.150">
    <property type="entry name" value="Vaccinia Virus protein VP39"/>
    <property type="match status" value="1"/>
</dbReference>
<dbReference type="InterPro" id="IPR029063">
    <property type="entry name" value="SAM-dependent_MTases_sf"/>
</dbReference>
<dbReference type="PANTHER" id="PTHR22807:SF53">
    <property type="entry name" value="RIBOSOMAL RNA SMALL SUBUNIT METHYLTRANSFERASE B-RELATED"/>
    <property type="match status" value="1"/>
</dbReference>
<keyword evidence="2 5" id="KW-0808">Transferase</keyword>
<dbReference type="GO" id="GO:0008173">
    <property type="term" value="F:RNA methyltransferase activity"/>
    <property type="evidence" value="ECO:0007669"/>
    <property type="project" value="InterPro"/>
</dbReference>
<feature type="binding site" evidence="5">
    <location>
        <position position="252"/>
    </location>
    <ligand>
        <name>S-adenosyl-L-methionine</name>
        <dbReference type="ChEBI" id="CHEBI:59789"/>
    </ligand>
</feature>
<dbReference type="GO" id="GO:0003723">
    <property type="term" value="F:RNA binding"/>
    <property type="evidence" value="ECO:0007669"/>
    <property type="project" value="UniProtKB-UniRule"/>
</dbReference>
<accession>A0AAJ1U869</accession>
<keyword evidence="1 5" id="KW-0489">Methyltransferase</keyword>
<proteinExistence type="inferred from homology"/>
<evidence type="ECO:0000256" key="3">
    <source>
        <dbReference type="ARBA" id="ARBA00022691"/>
    </source>
</evidence>
<feature type="domain" description="SAM-dependent MTase RsmB/NOP-type" evidence="6">
    <location>
        <begin position="140"/>
        <end position="398"/>
    </location>
</feature>
<reference evidence="7" key="1">
    <citation type="submission" date="2022-07" db="EMBL/GenBank/DDBJ databases">
        <authorList>
            <person name="Otstavnykh N."/>
            <person name="Isaeva M."/>
            <person name="Bystritskaya E."/>
        </authorList>
    </citation>
    <scope>NUCLEOTIDE SEQUENCE</scope>
    <source>
        <strain evidence="7">10Alg 79</strain>
    </source>
</reference>
<reference evidence="7" key="2">
    <citation type="submission" date="2023-04" db="EMBL/GenBank/DDBJ databases">
        <title>'Rhodoalgimonas zhirmunskyi' gen. nov., isolated from a red alga.</title>
        <authorList>
            <person name="Nedashkovskaya O.I."/>
            <person name="Otstavnykh N.Y."/>
            <person name="Bystritskaya E.P."/>
            <person name="Balabanova L.A."/>
            <person name="Isaeva M.P."/>
        </authorList>
    </citation>
    <scope>NUCLEOTIDE SEQUENCE</scope>
    <source>
        <strain evidence="7">10Alg 79</strain>
    </source>
</reference>
<dbReference type="InterPro" id="IPR054728">
    <property type="entry name" value="RsmB-like_ferredoxin"/>
</dbReference>
<dbReference type="PROSITE" id="PS51686">
    <property type="entry name" value="SAM_MT_RSMB_NOP"/>
    <property type="match status" value="1"/>
</dbReference>
<gene>
    <name evidence="7" type="ORF">NOI20_03200</name>
</gene>
<dbReference type="InterPro" id="IPR049560">
    <property type="entry name" value="MeTrfase_RsmB-F_NOP2_cat"/>
</dbReference>
<dbReference type="Proteomes" id="UP001227162">
    <property type="component" value="Unassembled WGS sequence"/>
</dbReference>
<keyword evidence="8" id="KW-1185">Reference proteome</keyword>
<feature type="active site" description="Nucleophile" evidence="5">
    <location>
        <position position="345"/>
    </location>
</feature>
<dbReference type="AlphaFoldDB" id="A0AAJ1U869"/>
<sequence length="398" mass="42991">MRPDARVEAAIICLEQILSGMAAEQALTRWARGARYAGSGDRAAVRDHVYDALRQKRSAAILGGGEDARALMLGVLRAQMADTGRDIGSLFSGETHGPDPLGPAERALVDAPLPATLPADLPEWLLPMLNTQYGADLPSMLDLLRYRAPVFLRVNLSKSTPDQARAQLLVDGVETLPCVLPGALRVTQGARRISNSRAYQDGLVELQDLSSQSAIAALPLPENGRILDYCAGGGGKTLAMAAQIRARFYAHDANPDRMSDLPERAQRAGVVVQQIKTADLPSEQRFDLVLCDVPCSGSGTWRRDPDAKWRFDAAALNRLNATQDSILDAAAPLVAQDGVLAYATCSLLREENDARIESFLGRTSGWKLVSSRQWRLGEGAEQPQNGGDGFFVAHLTRE</sequence>
<feature type="binding site" evidence="5">
    <location>
        <position position="292"/>
    </location>
    <ligand>
        <name>S-adenosyl-L-methionine</name>
        <dbReference type="ChEBI" id="CHEBI:59789"/>
    </ligand>
</feature>
<dbReference type="Pfam" id="PF22458">
    <property type="entry name" value="RsmF-B_ferredox"/>
    <property type="match status" value="1"/>
</dbReference>
<dbReference type="InterPro" id="IPR023267">
    <property type="entry name" value="RCMT"/>
</dbReference>
<dbReference type="InterPro" id="IPR001678">
    <property type="entry name" value="MeTrfase_RsmB-F_NOP2_dom"/>
</dbReference>
<evidence type="ECO:0000256" key="4">
    <source>
        <dbReference type="ARBA" id="ARBA00022884"/>
    </source>
</evidence>
<evidence type="ECO:0000313" key="8">
    <source>
        <dbReference type="Proteomes" id="UP001227162"/>
    </source>
</evidence>
<evidence type="ECO:0000259" key="6">
    <source>
        <dbReference type="PROSITE" id="PS51686"/>
    </source>
</evidence>
<organism evidence="7 8">
    <name type="scientific">Rhodalgimonas zhirmunskyi</name>
    <dbReference type="NCBI Taxonomy" id="2964767"/>
    <lineage>
        <taxon>Bacteria</taxon>
        <taxon>Pseudomonadati</taxon>
        <taxon>Pseudomonadota</taxon>
        <taxon>Alphaproteobacteria</taxon>
        <taxon>Rhodobacterales</taxon>
        <taxon>Roseobacteraceae</taxon>
        <taxon>Rhodalgimonas</taxon>
    </lineage>
</organism>
<dbReference type="Gene3D" id="3.30.70.1170">
    <property type="entry name" value="Sun protein, domain 3"/>
    <property type="match status" value="1"/>
</dbReference>
<comment type="similarity">
    <text evidence="5">Belongs to the class I-like SAM-binding methyltransferase superfamily. RsmB/NOP family.</text>
</comment>
<dbReference type="GO" id="GO:0001510">
    <property type="term" value="P:RNA methylation"/>
    <property type="evidence" value="ECO:0007669"/>
    <property type="project" value="InterPro"/>
</dbReference>
<dbReference type="CDD" id="cd02440">
    <property type="entry name" value="AdoMet_MTases"/>
    <property type="match status" value="1"/>
</dbReference>
<evidence type="ECO:0000256" key="2">
    <source>
        <dbReference type="ARBA" id="ARBA00022679"/>
    </source>
</evidence>
<dbReference type="EMBL" id="JANFFA010000001">
    <property type="protein sequence ID" value="MDQ2093108.1"/>
    <property type="molecule type" value="Genomic_DNA"/>
</dbReference>
<comment type="caution">
    <text evidence="7">The sequence shown here is derived from an EMBL/GenBank/DDBJ whole genome shotgun (WGS) entry which is preliminary data.</text>
</comment>
<evidence type="ECO:0000256" key="1">
    <source>
        <dbReference type="ARBA" id="ARBA00022603"/>
    </source>
</evidence>
<evidence type="ECO:0000256" key="5">
    <source>
        <dbReference type="PROSITE-ProRule" id="PRU01023"/>
    </source>
</evidence>
<dbReference type="Pfam" id="PF01189">
    <property type="entry name" value="Methyltr_RsmB-F"/>
    <property type="match status" value="1"/>
</dbReference>
<keyword evidence="3 5" id="KW-0949">S-adenosyl-L-methionine</keyword>
<evidence type="ECO:0000313" key="7">
    <source>
        <dbReference type="EMBL" id="MDQ2093108.1"/>
    </source>
</evidence>
<comment type="caution">
    <text evidence="5">Lacks conserved residue(s) required for the propagation of feature annotation.</text>
</comment>
<dbReference type="SUPFAM" id="SSF53335">
    <property type="entry name" value="S-adenosyl-L-methionine-dependent methyltransferases"/>
    <property type="match status" value="1"/>
</dbReference>